<evidence type="ECO:0000313" key="3">
    <source>
        <dbReference type="Proteomes" id="UP000316714"/>
    </source>
</evidence>
<dbReference type="EMBL" id="SIHJ01000002">
    <property type="protein sequence ID" value="TWT33561.1"/>
    <property type="molecule type" value="Genomic_DNA"/>
</dbReference>
<feature type="region of interest" description="Disordered" evidence="1">
    <location>
        <begin position="152"/>
        <end position="226"/>
    </location>
</feature>
<dbReference type="AlphaFoldDB" id="A0A5C5V5H6"/>
<evidence type="ECO:0000313" key="2">
    <source>
        <dbReference type="EMBL" id="TWT33561.1"/>
    </source>
</evidence>
<dbReference type="Proteomes" id="UP000316714">
    <property type="component" value="Unassembled WGS sequence"/>
</dbReference>
<accession>A0A5C5V5H6</accession>
<comment type="caution">
    <text evidence="2">The sequence shown here is derived from an EMBL/GenBank/DDBJ whole genome shotgun (WGS) entry which is preliminary data.</text>
</comment>
<keyword evidence="3" id="KW-1185">Reference proteome</keyword>
<sequence>MTPRSPLAAVPAAMVYGAAFGLAAVLPACVSIAGPAIGSSSPSLTQGLDDLLGPPASAGGVEQKPALGQPTPGLMPDQKLLDKMIQQGLEDGPPGPIVGEDIGQAKQDPLERVQQNMGHASQMIDRIDARSKQVQQQIVSDLDELIAKMEKQCQGGQCNNPQQSESQQSQRSQPKQAQSKPKPGQPKPGQPKPGQSQAASAAGDSTLRLSSSAAAEAQGRSSQELMKEVWGHLPERLREQMLQSSSDEFLPQYREEIERYFQRLAEEEAAGGR</sequence>
<proteinExistence type="predicted"/>
<evidence type="ECO:0000256" key="1">
    <source>
        <dbReference type="SAM" id="MobiDB-lite"/>
    </source>
</evidence>
<feature type="compositionally biased region" description="Low complexity" evidence="1">
    <location>
        <begin position="192"/>
        <end position="203"/>
    </location>
</feature>
<feature type="compositionally biased region" description="Low complexity" evidence="1">
    <location>
        <begin position="152"/>
        <end position="182"/>
    </location>
</feature>
<protein>
    <submittedName>
        <fullName evidence="2">Uncharacterized protein</fullName>
    </submittedName>
</protein>
<name>A0A5C5V5H6_9BACT</name>
<organism evidence="2 3">
    <name type="scientific">Posidoniimonas corsicana</name>
    <dbReference type="NCBI Taxonomy" id="1938618"/>
    <lineage>
        <taxon>Bacteria</taxon>
        <taxon>Pseudomonadati</taxon>
        <taxon>Planctomycetota</taxon>
        <taxon>Planctomycetia</taxon>
        <taxon>Pirellulales</taxon>
        <taxon>Lacipirellulaceae</taxon>
        <taxon>Posidoniimonas</taxon>
    </lineage>
</organism>
<feature type="region of interest" description="Disordered" evidence="1">
    <location>
        <begin position="43"/>
        <end position="70"/>
    </location>
</feature>
<dbReference type="RefSeq" id="WP_146566293.1">
    <property type="nucleotide sequence ID" value="NZ_SIHJ01000002.1"/>
</dbReference>
<dbReference type="OrthoDB" id="277548at2"/>
<reference evidence="2 3" key="1">
    <citation type="submission" date="2019-02" db="EMBL/GenBank/DDBJ databases">
        <title>Deep-cultivation of Planctomycetes and their phenomic and genomic characterization uncovers novel biology.</title>
        <authorList>
            <person name="Wiegand S."/>
            <person name="Jogler M."/>
            <person name="Boedeker C."/>
            <person name="Pinto D."/>
            <person name="Vollmers J."/>
            <person name="Rivas-Marin E."/>
            <person name="Kohn T."/>
            <person name="Peeters S.H."/>
            <person name="Heuer A."/>
            <person name="Rast P."/>
            <person name="Oberbeckmann S."/>
            <person name="Bunk B."/>
            <person name="Jeske O."/>
            <person name="Meyerdierks A."/>
            <person name="Storesund J.E."/>
            <person name="Kallscheuer N."/>
            <person name="Luecker S."/>
            <person name="Lage O.M."/>
            <person name="Pohl T."/>
            <person name="Merkel B.J."/>
            <person name="Hornburger P."/>
            <person name="Mueller R.-W."/>
            <person name="Bruemmer F."/>
            <person name="Labrenz M."/>
            <person name="Spormann A.M."/>
            <person name="Op Den Camp H."/>
            <person name="Overmann J."/>
            <person name="Amann R."/>
            <person name="Jetten M.S.M."/>
            <person name="Mascher T."/>
            <person name="Medema M.H."/>
            <person name="Devos D.P."/>
            <person name="Kaster A.-K."/>
            <person name="Ovreas L."/>
            <person name="Rohde M."/>
            <person name="Galperin M.Y."/>
            <person name="Jogler C."/>
        </authorList>
    </citation>
    <scope>NUCLEOTIDE SEQUENCE [LARGE SCALE GENOMIC DNA]</scope>
    <source>
        <strain evidence="2 3">KOR34</strain>
    </source>
</reference>
<feature type="compositionally biased region" description="Polar residues" evidence="1">
    <location>
        <begin position="207"/>
        <end position="224"/>
    </location>
</feature>
<gene>
    <name evidence="2" type="ORF">KOR34_33930</name>
</gene>